<accession>A0ABQ6PW80</accession>
<keyword evidence="2" id="KW-1185">Reference proteome</keyword>
<proteinExistence type="predicted"/>
<sequence length="130" mass="15267">MGERSKYIPLKELTIYRLARELSAKAWLIYERLGYHQRKTWGDQMLEAIDSVGANIAEGYARYHFLERIRFYYISRASLSEGMDHWIDLGFERGVVTKEEHEAMFLIAKSLQIKLNSQIKTTYEAKKDLG</sequence>
<dbReference type="InterPro" id="IPR036583">
    <property type="entry name" value="23S_rRNA_IVS_sf"/>
</dbReference>
<comment type="caution">
    <text evidence="1">The sequence shown here is derived from an EMBL/GenBank/DDBJ whole genome shotgun (WGS) entry which is preliminary data.</text>
</comment>
<organism evidence="1 2">
    <name type="scientific">Algoriphagus taiwanensis</name>
    <dbReference type="NCBI Taxonomy" id="1445656"/>
    <lineage>
        <taxon>Bacteria</taxon>
        <taxon>Pseudomonadati</taxon>
        <taxon>Bacteroidota</taxon>
        <taxon>Cytophagia</taxon>
        <taxon>Cytophagales</taxon>
        <taxon>Cyclobacteriaceae</taxon>
        <taxon>Algoriphagus</taxon>
    </lineage>
</organism>
<dbReference type="PANTHER" id="PTHR38471">
    <property type="entry name" value="FOUR HELIX BUNDLE PROTEIN"/>
    <property type="match status" value="1"/>
</dbReference>
<evidence type="ECO:0000313" key="1">
    <source>
        <dbReference type="EMBL" id="GMQ32222.1"/>
    </source>
</evidence>
<dbReference type="Gene3D" id="1.20.1440.60">
    <property type="entry name" value="23S rRNA-intervening sequence"/>
    <property type="match status" value="1"/>
</dbReference>
<dbReference type="InterPro" id="IPR012657">
    <property type="entry name" value="23S_rRNA-intervening_sequence"/>
</dbReference>
<dbReference type="EMBL" id="BTPE01000002">
    <property type="protein sequence ID" value="GMQ32222.1"/>
    <property type="molecule type" value="Genomic_DNA"/>
</dbReference>
<protein>
    <recommendedName>
        <fullName evidence="3">Four helix bundle protein</fullName>
    </recommendedName>
</protein>
<dbReference type="Pfam" id="PF05635">
    <property type="entry name" value="23S_rRNA_IVP"/>
    <property type="match status" value="1"/>
</dbReference>
<evidence type="ECO:0008006" key="3">
    <source>
        <dbReference type="Google" id="ProtNLM"/>
    </source>
</evidence>
<dbReference type="SUPFAM" id="SSF158446">
    <property type="entry name" value="IVS-encoded protein-like"/>
    <property type="match status" value="1"/>
</dbReference>
<dbReference type="RefSeq" id="WP_338227032.1">
    <property type="nucleotide sequence ID" value="NZ_BTPE01000002.1"/>
</dbReference>
<gene>
    <name evidence="1" type="ORF">Ataiwa_04940</name>
</gene>
<name>A0ABQ6PW80_9BACT</name>
<dbReference type="Proteomes" id="UP001307705">
    <property type="component" value="Unassembled WGS sequence"/>
</dbReference>
<reference evidence="1 2" key="1">
    <citation type="submission" date="2023-08" db="EMBL/GenBank/DDBJ databases">
        <title>Draft genome sequence of Algoriphagus taiwanensis.</title>
        <authorList>
            <person name="Takatani N."/>
            <person name="Hosokawa M."/>
            <person name="Sawabe T."/>
        </authorList>
    </citation>
    <scope>NUCLEOTIDE SEQUENCE [LARGE SCALE GENOMIC DNA]</scope>
    <source>
        <strain evidence="1 2">JCM 19755</strain>
    </source>
</reference>
<dbReference type="NCBIfam" id="TIGR02436">
    <property type="entry name" value="four helix bundle protein"/>
    <property type="match status" value="1"/>
</dbReference>
<evidence type="ECO:0000313" key="2">
    <source>
        <dbReference type="Proteomes" id="UP001307705"/>
    </source>
</evidence>
<dbReference type="PANTHER" id="PTHR38471:SF2">
    <property type="entry name" value="FOUR HELIX BUNDLE PROTEIN"/>
    <property type="match status" value="1"/>
</dbReference>